<reference evidence="1" key="1">
    <citation type="submission" date="2021-01" db="EMBL/GenBank/DDBJ databases">
        <authorList>
            <person name="Sun Q."/>
        </authorList>
    </citation>
    <scope>NUCLEOTIDE SEQUENCE</scope>
    <source>
        <strain evidence="1">YIM B02566</strain>
    </source>
</reference>
<keyword evidence="2" id="KW-1185">Reference proteome</keyword>
<keyword evidence="1" id="KW-0032">Aminotransferase</keyword>
<gene>
    <name evidence="1" type="ORF">JHL16_29335</name>
</gene>
<evidence type="ECO:0000313" key="2">
    <source>
        <dbReference type="Proteomes" id="UP000616151"/>
    </source>
</evidence>
<comment type="caution">
    <text evidence="1">The sequence shown here is derived from an EMBL/GenBank/DDBJ whole genome shotgun (WGS) entry which is preliminary data.</text>
</comment>
<protein>
    <submittedName>
        <fullName evidence="1">PLP-dependent aminotransferase family protein</fullName>
    </submittedName>
</protein>
<accession>A0ACC5RDE5</accession>
<evidence type="ECO:0000313" key="1">
    <source>
        <dbReference type="EMBL" id="MBK1870505.1"/>
    </source>
</evidence>
<proteinExistence type="predicted"/>
<sequence>MTSWIPALAPDKPRYVAIADAIAADLTHGKLKAGDRLPPQRELAWRLGVTIGTITRAYQEAAKRGFLSGEVGRGSYLRDPRPNYAAAQSIANGAEAGILDMQMSAPPRAVGLAQVEEGLAAITREPNWIELFDYPPAQGFARHREAATHWLAKCGIDIAPDQVVLSAGAQAALISCLSTATTPGERILIEPLTYPTMQPLCRQFGLQTRPLESDAEGITPDSLEYHAKRGEARVVYVVPTLQNPTTATLSLERRQAIAEIARRYDLTLIEDDVFRLLADDPPPPIRNFAPERTYYITSLSKTTAPGLRLAFLAPPPGATEALNRQQMIIGGRPNGLSAELGSRWIMDGSAERTLANIRAELHARRDIALEHLRGLKVDCRPGAMFAWITLPNYWRPTDFVAAALAAGIKVTPGTVFVTEASVQQNAIRACFGPAPSRELVREAFEKLRVLIDKCPVDDCHTMA</sequence>
<keyword evidence="1" id="KW-0808">Transferase</keyword>
<dbReference type="EMBL" id="JAENHL010000008">
    <property type="protein sequence ID" value="MBK1870505.1"/>
    <property type="molecule type" value="Genomic_DNA"/>
</dbReference>
<dbReference type="Proteomes" id="UP000616151">
    <property type="component" value="Unassembled WGS sequence"/>
</dbReference>
<name>A0ACC5RDE5_9HYPH</name>
<organism evidence="1 2">
    <name type="scientific">Taklimakanibacter albus</name>
    <dbReference type="NCBI Taxonomy" id="2800327"/>
    <lineage>
        <taxon>Bacteria</taxon>
        <taxon>Pseudomonadati</taxon>
        <taxon>Pseudomonadota</taxon>
        <taxon>Alphaproteobacteria</taxon>
        <taxon>Hyphomicrobiales</taxon>
        <taxon>Aestuariivirgaceae</taxon>
        <taxon>Taklimakanibacter</taxon>
    </lineage>
</organism>